<evidence type="ECO:0000313" key="3">
    <source>
        <dbReference type="EMBL" id="GJD38072.1"/>
    </source>
</evidence>
<dbReference type="Proteomes" id="UP001055307">
    <property type="component" value="Unassembled WGS sequence"/>
</dbReference>
<reference evidence="3" key="2">
    <citation type="submission" date="2021-08" db="EMBL/GenBank/DDBJ databases">
        <authorList>
            <person name="Tani A."/>
            <person name="Ola A."/>
            <person name="Ogura Y."/>
            <person name="Katsura K."/>
            <person name="Hayashi T."/>
        </authorList>
    </citation>
    <scope>NUCLEOTIDE SEQUENCE</scope>
    <source>
        <strain evidence="3">DSM 21893</strain>
    </source>
</reference>
<evidence type="ECO:0000313" key="4">
    <source>
        <dbReference type="Proteomes" id="UP001055307"/>
    </source>
</evidence>
<dbReference type="Pfam" id="PF06210">
    <property type="entry name" value="DUF1003"/>
    <property type="match status" value="1"/>
</dbReference>
<sequence>MSDSAPATGPIPPSAPAMPVATGKPPVDGAVTHLARQLMEAGLEGLSERERRVILHIAKRCHVSRDVNRVLVEHQTFGERLADRVAQLGGSWGFILVFTGMLGAWVVVNTVILGRADGFDPYPYIFLNLILSMVAALQAPVILMSQNRQAARDRLAAGLDYEINLKAEVEIMALHEKLDRIRMESLEGMLEAQSVRIEVIAKAVGIHSMKSVPD</sequence>
<dbReference type="RefSeq" id="WP_373321243.1">
    <property type="nucleotide sequence ID" value="NZ_BPQF01000003.1"/>
</dbReference>
<proteinExistence type="predicted"/>
<evidence type="ECO:0000256" key="1">
    <source>
        <dbReference type="SAM" id="MobiDB-lite"/>
    </source>
</evidence>
<dbReference type="InterPro" id="IPR010406">
    <property type="entry name" value="DUF1003"/>
</dbReference>
<feature type="region of interest" description="Disordered" evidence="1">
    <location>
        <begin position="1"/>
        <end position="23"/>
    </location>
</feature>
<dbReference type="EMBL" id="BPQF01000003">
    <property type="protein sequence ID" value="GJD38072.1"/>
    <property type="molecule type" value="Genomic_DNA"/>
</dbReference>
<keyword evidence="2" id="KW-0472">Membrane</keyword>
<protein>
    <recommendedName>
        <fullName evidence="5">DUF1003 domain-containing protein</fullName>
    </recommendedName>
</protein>
<reference evidence="3" key="1">
    <citation type="journal article" date="2016" name="Front. Microbiol.">
        <title>Genome Sequence of the Piezophilic, Mesophilic Sulfate-Reducing Bacterium Desulfovibrio indicus J2T.</title>
        <authorList>
            <person name="Cao J."/>
            <person name="Maignien L."/>
            <person name="Shao Z."/>
            <person name="Alain K."/>
            <person name="Jebbar M."/>
        </authorList>
    </citation>
    <scope>NUCLEOTIDE SEQUENCE</scope>
    <source>
        <strain evidence="3">DSM 21893</strain>
    </source>
</reference>
<evidence type="ECO:0000256" key="2">
    <source>
        <dbReference type="SAM" id="Phobius"/>
    </source>
</evidence>
<dbReference type="PANTHER" id="PTHR41386:SF1">
    <property type="entry name" value="MEMBRANE PROTEIN"/>
    <property type="match status" value="1"/>
</dbReference>
<dbReference type="AlphaFoldDB" id="A0AAV4Z359"/>
<accession>A0AAV4Z359</accession>
<comment type="caution">
    <text evidence="3">The sequence shown here is derived from an EMBL/GenBank/DDBJ whole genome shotgun (WGS) entry which is preliminary data.</text>
</comment>
<keyword evidence="2" id="KW-1133">Transmembrane helix</keyword>
<dbReference type="PANTHER" id="PTHR41386">
    <property type="entry name" value="INTEGRAL MEMBRANE PROTEIN-RELATED"/>
    <property type="match status" value="1"/>
</dbReference>
<organism evidence="3 4">
    <name type="scientific">Methylobacterium bullatum</name>
    <dbReference type="NCBI Taxonomy" id="570505"/>
    <lineage>
        <taxon>Bacteria</taxon>
        <taxon>Pseudomonadati</taxon>
        <taxon>Pseudomonadota</taxon>
        <taxon>Alphaproteobacteria</taxon>
        <taxon>Hyphomicrobiales</taxon>
        <taxon>Methylobacteriaceae</taxon>
        <taxon>Methylobacterium</taxon>
    </lineage>
</organism>
<evidence type="ECO:0008006" key="5">
    <source>
        <dbReference type="Google" id="ProtNLM"/>
    </source>
</evidence>
<keyword evidence="2" id="KW-0812">Transmembrane</keyword>
<name>A0AAV4Z359_9HYPH</name>
<keyword evidence="4" id="KW-1185">Reference proteome</keyword>
<feature type="transmembrane region" description="Helical" evidence="2">
    <location>
        <begin position="92"/>
        <end position="112"/>
    </location>
</feature>
<feature type="transmembrane region" description="Helical" evidence="2">
    <location>
        <begin position="124"/>
        <end position="144"/>
    </location>
</feature>
<gene>
    <name evidence="3" type="ORF">OICFNHDK_0512</name>
</gene>